<gene>
    <name evidence="1" type="ORF">F5144DRAFT_645868</name>
</gene>
<proteinExistence type="predicted"/>
<protein>
    <submittedName>
        <fullName evidence="1">Uncharacterized protein</fullName>
    </submittedName>
</protein>
<reference evidence="1 2" key="1">
    <citation type="journal article" date="2021" name="Nat. Commun.">
        <title>Genetic determinants of endophytism in the Arabidopsis root mycobiome.</title>
        <authorList>
            <person name="Mesny F."/>
            <person name="Miyauchi S."/>
            <person name="Thiergart T."/>
            <person name="Pickel B."/>
            <person name="Atanasova L."/>
            <person name="Karlsson M."/>
            <person name="Huettel B."/>
            <person name="Barry K.W."/>
            <person name="Haridas S."/>
            <person name="Chen C."/>
            <person name="Bauer D."/>
            <person name="Andreopoulos W."/>
            <person name="Pangilinan J."/>
            <person name="LaButti K."/>
            <person name="Riley R."/>
            <person name="Lipzen A."/>
            <person name="Clum A."/>
            <person name="Drula E."/>
            <person name="Henrissat B."/>
            <person name="Kohler A."/>
            <person name="Grigoriev I.V."/>
            <person name="Martin F.M."/>
            <person name="Hacquard S."/>
        </authorList>
    </citation>
    <scope>NUCLEOTIDE SEQUENCE [LARGE SCALE GENOMIC DNA]</scope>
    <source>
        <strain evidence="1 2">MPI-SDFR-AT-0079</strain>
    </source>
</reference>
<keyword evidence="2" id="KW-1185">Reference proteome</keyword>
<evidence type="ECO:0000313" key="1">
    <source>
        <dbReference type="EMBL" id="KAH6636562.1"/>
    </source>
</evidence>
<name>A0ACB7PE30_9PEZI</name>
<accession>A0ACB7PE30</accession>
<comment type="caution">
    <text evidence="1">The sequence shown here is derived from an EMBL/GenBank/DDBJ whole genome shotgun (WGS) entry which is preliminary data.</text>
</comment>
<dbReference type="EMBL" id="JAGIZQ010000003">
    <property type="protein sequence ID" value="KAH6636562.1"/>
    <property type="molecule type" value="Genomic_DNA"/>
</dbReference>
<sequence>MEESSGLELLAQYLQGDDDVDSLFGGDDQDGEPGSLFTEPAADVELSPSGPDCEPELPLSQQRPHEAANPPAQLDSAADQLPSRSAQHPALSLPQLSLPELSLPAVPDPLAASLSHQHGHTSGDLVVSTQVSASASGSGPAASSPEELDDAALEAELSGLWEADASGEQPVNAQAENQESDPIQEEFQILTTQIPGFRYANSNTNAFIRLPRRIDLNFKDAEDLVYYITLNRQTKVEVLYGYLELNVAEGKRLMADMKKLLKEPPLSALVAQPASRPTETKRILVKMAFYMLICKEWGRTWFGEDHETAASRKYLWPRDSSIILSGFITILYRVYTNRKQVYQGIVRAQSRLREANPSPPPSPAPSAPPADFSQSPSPVPANQSFFEVIAKDASAGKKRKHSEAVLGINQVHYDVEVPANARLKYHIYVKDKNDGSDLAPTSTYRHTDYMISRGAFSSLKAAFEATGQDPVYIIHTPFGRRAVTSEEEWENAVLIIYNARRSGGVVEVDILI</sequence>
<evidence type="ECO:0000313" key="2">
    <source>
        <dbReference type="Proteomes" id="UP000724584"/>
    </source>
</evidence>
<dbReference type="Proteomes" id="UP000724584">
    <property type="component" value="Unassembled WGS sequence"/>
</dbReference>
<organism evidence="1 2">
    <name type="scientific">Chaetomium tenue</name>
    <dbReference type="NCBI Taxonomy" id="1854479"/>
    <lineage>
        <taxon>Eukaryota</taxon>
        <taxon>Fungi</taxon>
        <taxon>Dikarya</taxon>
        <taxon>Ascomycota</taxon>
        <taxon>Pezizomycotina</taxon>
        <taxon>Sordariomycetes</taxon>
        <taxon>Sordariomycetidae</taxon>
        <taxon>Sordariales</taxon>
        <taxon>Chaetomiaceae</taxon>
        <taxon>Chaetomium</taxon>
    </lineage>
</organism>